<dbReference type="Proteomes" id="UP001356170">
    <property type="component" value="Unassembled WGS sequence"/>
</dbReference>
<protein>
    <recommendedName>
        <fullName evidence="3">Nudix hydrolase domain-containing protein</fullName>
    </recommendedName>
</protein>
<dbReference type="RefSeq" id="WP_331703354.1">
    <property type="nucleotide sequence ID" value="NZ_JAZHBO010000001.1"/>
</dbReference>
<reference evidence="1 2" key="1">
    <citation type="submission" date="2024-01" db="EMBL/GenBank/DDBJ databases">
        <title>Novel species of the genus Luteimonas isolated from rivers.</title>
        <authorList>
            <person name="Lu H."/>
        </authorList>
    </citation>
    <scope>NUCLEOTIDE SEQUENCE [LARGE SCALE GENOMIC DNA]</scope>
    <source>
        <strain evidence="1 2">FXH3W</strain>
    </source>
</reference>
<accession>A0ABU7UXU2</accession>
<gene>
    <name evidence="1" type="ORF">V3390_03420</name>
</gene>
<sequence>MIEWSFAGLIESTDWFHHSKIPFHDFAEAEFLDELPDSVISEIGNHYRFEPIGVVLSALVLYQPEFFVTVRCTFANASFASHDPASSTAYFKWVPVKDLDRIFRDESSCKYLCRPGLDLLRAARPELFGI</sequence>
<evidence type="ECO:0000313" key="2">
    <source>
        <dbReference type="Proteomes" id="UP001356170"/>
    </source>
</evidence>
<evidence type="ECO:0000313" key="1">
    <source>
        <dbReference type="EMBL" id="MEF2155282.1"/>
    </source>
</evidence>
<organism evidence="1 2">
    <name type="scientific">Aquilutibacter rugosus</name>
    <dbReference type="NCBI Taxonomy" id="3115820"/>
    <lineage>
        <taxon>Bacteria</taxon>
        <taxon>Pseudomonadati</taxon>
        <taxon>Pseudomonadota</taxon>
        <taxon>Gammaproteobacteria</taxon>
        <taxon>Lysobacterales</taxon>
        <taxon>Lysobacteraceae</taxon>
        <taxon>Aquilutibacter</taxon>
    </lineage>
</organism>
<evidence type="ECO:0008006" key="3">
    <source>
        <dbReference type="Google" id="ProtNLM"/>
    </source>
</evidence>
<keyword evidence="2" id="KW-1185">Reference proteome</keyword>
<dbReference type="EMBL" id="JAZHBO010000001">
    <property type="protein sequence ID" value="MEF2155282.1"/>
    <property type="molecule type" value="Genomic_DNA"/>
</dbReference>
<proteinExistence type="predicted"/>
<name>A0ABU7UXU2_9GAMM</name>
<comment type="caution">
    <text evidence="1">The sequence shown here is derived from an EMBL/GenBank/DDBJ whole genome shotgun (WGS) entry which is preliminary data.</text>
</comment>